<sequence length="63" mass="6537">MSLTSKPCVFLILTSAACLYAKSVSLSIVNTQLNPDGFGSRSTVVGGGTFPRPLISGNKGDNF</sequence>
<dbReference type="OrthoDB" id="2121828at2759"/>
<gene>
    <name evidence="2" type="ORF">NEOLEDRAFT_1142644</name>
</gene>
<keyword evidence="3" id="KW-1185">Reference proteome</keyword>
<evidence type="ECO:0000313" key="2">
    <source>
        <dbReference type="EMBL" id="KZT19047.1"/>
    </source>
</evidence>
<organism evidence="2 3">
    <name type="scientific">Neolentinus lepideus HHB14362 ss-1</name>
    <dbReference type="NCBI Taxonomy" id="1314782"/>
    <lineage>
        <taxon>Eukaryota</taxon>
        <taxon>Fungi</taxon>
        <taxon>Dikarya</taxon>
        <taxon>Basidiomycota</taxon>
        <taxon>Agaricomycotina</taxon>
        <taxon>Agaricomycetes</taxon>
        <taxon>Gloeophyllales</taxon>
        <taxon>Gloeophyllaceae</taxon>
        <taxon>Neolentinus</taxon>
    </lineage>
</organism>
<proteinExistence type="predicted"/>
<dbReference type="AlphaFoldDB" id="A0A165N1C3"/>
<evidence type="ECO:0000256" key="1">
    <source>
        <dbReference type="SAM" id="SignalP"/>
    </source>
</evidence>
<dbReference type="Gene3D" id="2.60.40.420">
    <property type="entry name" value="Cupredoxins - blue copper proteins"/>
    <property type="match status" value="1"/>
</dbReference>
<protein>
    <submittedName>
        <fullName evidence="2">Uncharacterized protein</fullName>
    </submittedName>
</protein>
<dbReference type="InParanoid" id="A0A165N1C3"/>
<feature type="chain" id="PRO_5007862780" evidence="1">
    <location>
        <begin position="22"/>
        <end position="63"/>
    </location>
</feature>
<dbReference type="PROSITE" id="PS51257">
    <property type="entry name" value="PROKAR_LIPOPROTEIN"/>
    <property type="match status" value="1"/>
</dbReference>
<feature type="signal peptide" evidence="1">
    <location>
        <begin position="1"/>
        <end position="21"/>
    </location>
</feature>
<keyword evidence="1" id="KW-0732">Signal</keyword>
<dbReference type="Proteomes" id="UP000076761">
    <property type="component" value="Unassembled WGS sequence"/>
</dbReference>
<reference evidence="2 3" key="1">
    <citation type="journal article" date="2016" name="Mol. Biol. Evol.">
        <title>Comparative Genomics of Early-Diverging Mushroom-Forming Fungi Provides Insights into the Origins of Lignocellulose Decay Capabilities.</title>
        <authorList>
            <person name="Nagy L.G."/>
            <person name="Riley R."/>
            <person name="Tritt A."/>
            <person name="Adam C."/>
            <person name="Daum C."/>
            <person name="Floudas D."/>
            <person name="Sun H."/>
            <person name="Yadav J.S."/>
            <person name="Pangilinan J."/>
            <person name="Larsson K.H."/>
            <person name="Matsuura K."/>
            <person name="Barry K."/>
            <person name="Labutti K."/>
            <person name="Kuo R."/>
            <person name="Ohm R.A."/>
            <person name="Bhattacharya S.S."/>
            <person name="Shirouzu T."/>
            <person name="Yoshinaga Y."/>
            <person name="Martin F.M."/>
            <person name="Grigoriev I.V."/>
            <person name="Hibbett D.S."/>
        </authorList>
    </citation>
    <scope>NUCLEOTIDE SEQUENCE [LARGE SCALE GENOMIC DNA]</scope>
    <source>
        <strain evidence="2 3">HHB14362 ss-1</strain>
    </source>
</reference>
<accession>A0A165N1C3</accession>
<evidence type="ECO:0000313" key="3">
    <source>
        <dbReference type="Proteomes" id="UP000076761"/>
    </source>
</evidence>
<dbReference type="EMBL" id="KV425652">
    <property type="protein sequence ID" value="KZT19047.1"/>
    <property type="molecule type" value="Genomic_DNA"/>
</dbReference>
<dbReference type="InterPro" id="IPR008972">
    <property type="entry name" value="Cupredoxin"/>
</dbReference>
<name>A0A165N1C3_9AGAM</name>